<feature type="binding site" description="axial binding residue" evidence="9">
    <location>
        <position position="280"/>
    </location>
    <ligand>
        <name>heme c</name>
        <dbReference type="ChEBI" id="CHEBI:61717"/>
        <label>2</label>
    </ligand>
    <ligandPart>
        <name>Fe</name>
        <dbReference type="ChEBI" id="CHEBI:18248"/>
    </ligandPart>
</feature>
<dbReference type="AlphaFoldDB" id="A0A5A8F5Q9"/>
<dbReference type="GO" id="GO:0046872">
    <property type="term" value="F:metal ion binding"/>
    <property type="evidence" value="ECO:0007669"/>
    <property type="project" value="UniProtKB-KW"/>
</dbReference>
<comment type="caution">
    <text evidence="11">The sequence shown here is derived from an EMBL/GenBank/DDBJ whole genome shotgun (WGS) entry which is preliminary data.</text>
</comment>
<dbReference type="InterPro" id="IPR009056">
    <property type="entry name" value="Cyt_c-like_dom"/>
</dbReference>
<dbReference type="PANTHER" id="PTHR30600:SF7">
    <property type="entry name" value="CYTOCHROME C PEROXIDASE-RELATED"/>
    <property type="match status" value="1"/>
</dbReference>
<gene>
    <name evidence="11" type="ORF">FHQ18_00480</name>
</gene>
<evidence type="ECO:0000313" key="12">
    <source>
        <dbReference type="Proteomes" id="UP000322876"/>
    </source>
</evidence>
<protein>
    <submittedName>
        <fullName evidence="11">C-type cytochrome</fullName>
    </submittedName>
</protein>
<dbReference type="GO" id="GO:0042597">
    <property type="term" value="C:periplasmic space"/>
    <property type="evidence" value="ECO:0007669"/>
    <property type="project" value="UniProtKB-SubCell"/>
</dbReference>
<dbReference type="PANTHER" id="PTHR30600">
    <property type="entry name" value="CYTOCHROME C PEROXIDASE-RELATED"/>
    <property type="match status" value="1"/>
</dbReference>
<dbReference type="GO" id="GO:0004130">
    <property type="term" value="F:cytochrome-c peroxidase activity"/>
    <property type="evidence" value="ECO:0007669"/>
    <property type="project" value="TreeGrafter"/>
</dbReference>
<dbReference type="Pfam" id="PF00034">
    <property type="entry name" value="Cytochrom_C"/>
    <property type="match status" value="1"/>
</dbReference>
<feature type="binding site" description="covalent" evidence="8">
    <location>
        <position position="205"/>
    </location>
    <ligand>
        <name>heme c</name>
        <dbReference type="ChEBI" id="CHEBI:61717"/>
        <label>2</label>
    </ligand>
</feature>
<evidence type="ECO:0000256" key="4">
    <source>
        <dbReference type="ARBA" id="ARBA00022729"/>
    </source>
</evidence>
<evidence type="ECO:0000256" key="9">
    <source>
        <dbReference type="PIRSR" id="PIRSR000294-2"/>
    </source>
</evidence>
<feature type="binding site" description="covalent" evidence="8">
    <location>
        <position position="62"/>
    </location>
    <ligand>
        <name>heme c</name>
        <dbReference type="ChEBI" id="CHEBI:61717"/>
        <label>1</label>
    </ligand>
</feature>
<organism evidence="11 12">
    <name type="scientific">Deferribacter autotrophicus</name>
    <dbReference type="NCBI Taxonomy" id="500465"/>
    <lineage>
        <taxon>Bacteria</taxon>
        <taxon>Pseudomonadati</taxon>
        <taxon>Deferribacterota</taxon>
        <taxon>Deferribacteres</taxon>
        <taxon>Deferribacterales</taxon>
        <taxon>Deferribacteraceae</taxon>
        <taxon>Deferribacter</taxon>
    </lineage>
</organism>
<evidence type="ECO:0000313" key="11">
    <source>
        <dbReference type="EMBL" id="KAA0259387.1"/>
    </source>
</evidence>
<keyword evidence="5" id="KW-0574">Periplasm</keyword>
<reference evidence="11 12" key="1">
    <citation type="submission" date="2019-06" db="EMBL/GenBank/DDBJ databases">
        <title>Genomic insights into carbon and energy metabolism of Deferribacter autotrophicus revealed new metabolic traits in the phylum Deferribacteres.</title>
        <authorList>
            <person name="Slobodkin A.I."/>
            <person name="Slobodkina G.B."/>
            <person name="Allioux M."/>
            <person name="Alain K."/>
            <person name="Jebbar M."/>
            <person name="Shadrin V."/>
            <person name="Kublanov I.V."/>
            <person name="Toshchakov S.V."/>
            <person name="Bonch-Osmolovskaya E.A."/>
        </authorList>
    </citation>
    <scope>NUCLEOTIDE SEQUENCE [LARGE SCALE GENOMIC DNA]</scope>
    <source>
        <strain evidence="11 12">SL50</strain>
    </source>
</reference>
<comment type="subcellular location">
    <subcellularLocation>
        <location evidence="1">Periplasm</location>
    </subcellularLocation>
</comment>
<name>A0A5A8F5Q9_9BACT</name>
<dbReference type="InterPro" id="IPR026259">
    <property type="entry name" value="MauG/Cytc_peroxidase"/>
</dbReference>
<proteinExistence type="predicted"/>
<feature type="domain" description="Cytochrome c" evidence="10">
    <location>
        <begin position="191"/>
        <end position="305"/>
    </location>
</feature>
<dbReference type="InterPro" id="IPR004852">
    <property type="entry name" value="Di-haem_cyt_c_peroxidsae"/>
</dbReference>
<dbReference type="SUPFAM" id="SSF46626">
    <property type="entry name" value="Cytochrome c"/>
    <property type="match status" value="2"/>
</dbReference>
<keyword evidence="2 8" id="KW-0349">Heme</keyword>
<evidence type="ECO:0000259" key="10">
    <source>
        <dbReference type="PROSITE" id="PS51007"/>
    </source>
</evidence>
<evidence type="ECO:0000256" key="6">
    <source>
        <dbReference type="ARBA" id="ARBA00023002"/>
    </source>
</evidence>
<feature type="binding site" description="covalent" evidence="8">
    <location>
        <position position="65"/>
    </location>
    <ligand>
        <name>heme c</name>
        <dbReference type="ChEBI" id="CHEBI:61717"/>
        <label>1</label>
    </ligand>
</feature>
<comment type="PTM">
    <text evidence="8">Binds 2 heme groups per subunit.</text>
</comment>
<dbReference type="Gene3D" id="1.10.760.10">
    <property type="entry name" value="Cytochrome c-like domain"/>
    <property type="match status" value="2"/>
</dbReference>
<keyword evidence="3 9" id="KW-0479">Metal-binding</keyword>
<dbReference type="EMBL" id="VFJB01000001">
    <property type="protein sequence ID" value="KAA0259387.1"/>
    <property type="molecule type" value="Genomic_DNA"/>
</dbReference>
<dbReference type="InterPro" id="IPR051395">
    <property type="entry name" value="Cytochrome_c_Peroxidase/MauG"/>
</dbReference>
<feature type="binding site" description="covalent" evidence="8">
    <location>
        <position position="208"/>
    </location>
    <ligand>
        <name>heme c</name>
        <dbReference type="ChEBI" id="CHEBI:61717"/>
        <label>2</label>
    </ligand>
</feature>
<dbReference type="InterPro" id="IPR036909">
    <property type="entry name" value="Cyt_c-like_dom_sf"/>
</dbReference>
<keyword evidence="12" id="KW-1185">Reference proteome</keyword>
<keyword evidence="6" id="KW-0560">Oxidoreductase</keyword>
<evidence type="ECO:0000256" key="5">
    <source>
        <dbReference type="ARBA" id="ARBA00022764"/>
    </source>
</evidence>
<evidence type="ECO:0000256" key="2">
    <source>
        <dbReference type="ARBA" id="ARBA00022617"/>
    </source>
</evidence>
<dbReference type="OrthoDB" id="9805202at2"/>
<dbReference type="Proteomes" id="UP000322876">
    <property type="component" value="Unassembled WGS sequence"/>
</dbReference>
<evidence type="ECO:0000256" key="8">
    <source>
        <dbReference type="PIRSR" id="PIRSR000294-1"/>
    </source>
</evidence>
<comment type="cofactor">
    <cofactor evidence="8">
        <name>heme</name>
        <dbReference type="ChEBI" id="CHEBI:30413"/>
    </cofactor>
    <text evidence="8">Binds 2 heme groups.</text>
</comment>
<sequence length="318" mass="36642">MKECNLRIIFFVLSLVFLSFNLCAARLITPIPQKIEYNEAKALLGKKLFYEKMLSKDKKISCASCHDLYSGGTDHRKFSIGVFNRVHSINSPTVYNAIFNFRQNWNGSAKDLKEQAAMAIKGFSEMDMTEKEVEDRLNKSSKYRELFYKVYGINEIKFSYVIDAIAEFEKALITPNCKFDKYLRGEIELTEDEKDGFSLFKSLGCITCHNGVNLGGNSYQKIGIIFPHKWSEKVPDLYQITKDPEDKNVFKVPTLRNIEITYPYFHDGSAKTLKEAVEKMALHNLGLELNKEEMKKILMFLKTLTGELPDIIKENKEK</sequence>
<keyword evidence="7 9" id="KW-0408">Iron</keyword>
<feature type="binding site" description="axial binding residue" evidence="9">
    <location>
        <position position="209"/>
    </location>
    <ligand>
        <name>heme c</name>
        <dbReference type="ChEBI" id="CHEBI:61717"/>
        <label>2</label>
    </ligand>
    <ligandPart>
        <name>Fe</name>
        <dbReference type="ChEBI" id="CHEBI:18248"/>
    </ligandPart>
</feature>
<accession>A0A5A8F5Q9</accession>
<dbReference type="RefSeq" id="WP_149265208.1">
    <property type="nucleotide sequence ID" value="NZ_VFJB01000001.1"/>
</dbReference>
<dbReference type="PROSITE" id="PS51007">
    <property type="entry name" value="CYTC"/>
    <property type="match status" value="1"/>
</dbReference>
<dbReference type="PIRSF" id="PIRSF000294">
    <property type="entry name" value="Cytochrome-c_peroxidase"/>
    <property type="match status" value="1"/>
</dbReference>
<keyword evidence="4" id="KW-0732">Signal</keyword>
<feature type="binding site" description="axial binding residue" evidence="9">
    <location>
        <position position="66"/>
    </location>
    <ligand>
        <name>heme c</name>
        <dbReference type="ChEBI" id="CHEBI:61717"/>
        <label>1</label>
    </ligand>
    <ligandPart>
        <name>Fe</name>
        <dbReference type="ChEBI" id="CHEBI:18248"/>
    </ligandPart>
</feature>
<dbReference type="GO" id="GO:0009055">
    <property type="term" value="F:electron transfer activity"/>
    <property type="evidence" value="ECO:0007669"/>
    <property type="project" value="InterPro"/>
</dbReference>
<evidence type="ECO:0000256" key="7">
    <source>
        <dbReference type="ARBA" id="ARBA00023004"/>
    </source>
</evidence>
<evidence type="ECO:0000256" key="3">
    <source>
        <dbReference type="ARBA" id="ARBA00022723"/>
    </source>
</evidence>
<evidence type="ECO:0000256" key="1">
    <source>
        <dbReference type="ARBA" id="ARBA00004418"/>
    </source>
</evidence>
<dbReference type="Pfam" id="PF03150">
    <property type="entry name" value="CCP_MauG"/>
    <property type="match status" value="1"/>
</dbReference>
<dbReference type="GO" id="GO:0020037">
    <property type="term" value="F:heme binding"/>
    <property type="evidence" value="ECO:0007669"/>
    <property type="project" value="InterPro"/>
</dbReference>